<dbReference type="Proteomes" id="UP000652761">
    <property type="component" value="Unassembled WGS sequence"/>
</dbReference>
<gene>
    <name evidence="7" type="ORF">Taro_036667</name>
</gene>
<dbReference type="InterPro" id="IPR044837">
    <property type="entry name" value="REM16-like"/>
</dbReference>
<dbReference type="GO" id="GO:0005634">
    <property type="term" value="C:nucleus"/>
    <property type="evidence" value="ECO:0007669"/>
    <property type="project" value="UniProtKB-SubCell"/>
</dbReference>
<evidence type="ECO:0000256" key="2">
    <source>
        <dbReference type="ARBA" id="ARBA00023015"/>
    </source>
</evidence>
<dbReference type="PANTHER" id="PTHR31391:SF4">
    <property type="entry name" value="B3 DOMAIN-CONTAINING PROTEIN OS03G0184500"/>
    <property type="match status" value="1"/>
</dbReference>
<dbReference type="InterPro" id="IPR003340">
    <property type="entry name" value="B3_DNA-bd"/>
</dbReference>
<evidence type="ECO:0000313" key="7">
    <source>
        <dbReference type="EMBL" id="MQM03876.1"/>
    </source>
</evidence>
<organism evidence="7 8">
    <name type="scientific">Colocasia esculenta</name>
    <name type="common">Wild taro</name>
    <name type="synonym">Arum esculentum</name>
    <dbReference type="NCBI Taxonomy" id="4460"/>
    <lineage>
        <taxon>Eukaryota</taxon>
        <taxon>Viridiplantae</taxon>
        <taxon>Streptophyta</taxon>
        <taxon>Embryophyta</taxon>
        <taxon>Tracheophyta</taxon>
        <taxon>Spermatophyta</taxon>
        <taxon>Magnoliopsida</taxon>
        <taxon>Liliopsida</taxon>
        <taxon>Araceae</taxon>
        <taxon>Aroideae</taxon>
        <taxon>Colocasieae</taxon>
        <taxon>Colocasia</taxon>
    </lineage>
</organism>
<evidence type="ECO:0000259" key="6">
    <source>
        <dbReference type="PROSITE" id="PS50863"/>
    </source>
</evidence>
<reference evidence="7" key="1">
    <citation type="submission" date="2017-07" db="EMBL/GenBank/DDBJ databases">
        <title>Taro Niue Genome Assembly and Annotation.</title>
        <authorList>
            <person name="Atibalentja N."/>
            <person name="Keating K."/>
            <person name="Fields C.J."/>
        </authorList>
    </citation>
    <scope>NUCLEOTIDE SEQUENCE</scope>
    <source>
        <strain evidence="7">Niue_2</strain>
        <tissue evidence="7">Leaf</tissue>
    </source>
</reference>
<keyword evidence="3" id="KW-0238">DNA-binding</keyword>
<feature type="non-terminal residue" evidence="7">
    <location>
        <position position="170"/>
    </location>
</feature>
<dbReference type="PROSITE" id="PS50863">
    <property type="entry name" value="B3"/>
    <property type="match status" value="1"/>
</dbReference>
<name>A0A843W7F7_COLES</name>
<proteinExistence type="predicted"/>
<dbReference type="Gene3D" id="2.40.330.10">
    <property type="entry name" value="DNA-binding pseudobarrel domain"/>
    <property type="match status" value="1"/>
</dbReference>
<evidence type="ECO:0000313" key="8">
    <source>
        <dbReference type="Proteomes" id="UP000652761"/>
    </source>
</evidence>
<evidence type="ECO:0000256" key="1">
    <source>
        <dbReference type="ARBA" id="ARBA00004123"/>
    </source>
</evidence>
<dbReference type="SUPFAM" id="SSF101936">
    <property type="entry name" value="DNA-binding pseudobarrel domain"/>
    <property type="match status" value="1"/>
</dbReference>
<keyword evidence="4" id="KW-0804">Transcription</keyword>
<dbReference type="CDD" id="cd10017">
    <property type="entry name" value="B3_DNA"/>
    <property type="match status" value="1"/>
</dbReference>
<keyword evidence="5" id="KW-0539">Nucleus</keyword>
<dbReference type="SMART" id="SM01019">
    <property type="entry name" value="B3"/>
    <property type="match status" value="1"/>
</dbReference>
<comment type="caution">
    <text evidence="7">The sequence shown here is derived from an EMBL/GenBank/DDBJ whole genome shotgun (WGS) entry which is preliminary data.</text>
</comment>
<comment type="subcellular location">
    <subcellularLocation>
        <location evidence="1">Nucleus</location>
    </subcellularLocation>
</comment>
<sequence>LLFRGKKQKFIQDGGSASDVALLSKSMAEKVQSELDPSLPSFVKPMKHSHVTGGFWLGLPKEFCQLLPENDCTIVLQDEDGKEFETVYLARRTGLSGGWRGFSIAHQLVAEDALIFQLLEPTRLKHATCCLKNALDMMVFCVATGTKVAIPFGLALPILPPAFAFLIRNW</sequence>
<dbReference type="OrthoDB" id="1909330at2759"/>
<dbReference type="AlphaFoldDB" id="A0A843W7F7"/>
<evidence type="ECO:0000256" key="3">
    <source>
        <dbReference type="ARBA" id="ARBA00023125"/>
    </source>
</evidence>
<dbReference type="EMBL" id="NMUH01003111">
    <property type="protein sequence ID" value="MQM03876.1"/>
    <property type="molecule type" value="Genomic_DNA"/>
</dbReference>
<accession>A0A843W7F7</accession>
<dbReference type="PANTHER" id="PTHR31391">
    <property type="entry name" value="B3 DOMAIN-CONTAINING PROTEIN OS11G0197600-RELATED"/>
    <property type="match status" value="1"/>
</dbReference>
<evidence type="ECO:0000256" key="5">
    <source>
        <dbReference type="ARBA" id="ARBA00023242"/>
    </source>
</evidence>
<protein>
    <recommendedName>
        <fullName evidence="6">TF-B3 domain-containing protein</fullName>
    </recommendedName>
</protein>
<dbReference type="GO" id="GO:0003677">
    <property type="term" value="F:DNA binding"/>
    <property type="evidence" value="ECO:0007669"/>
    <property type="project" value="UniProtKB-KW"/>
</dbReference>
<dbReference type="InterPro" id="IPR015300">
    <property type="entry name" value="DNA-bd_pseudobarrel_sf"/>
</dbReference>
<dbReference type="Pfam" id="PF02362">
    <property type="entry name" value="B3"/>
    <property type="match status" value="1"/>
</dbReference>
<keyword evidence="2" id="KW-0805">Transcription regulation</keyword>
<evidence type="ECO:0000256" key="4">
    <source>
        <dbReference type="ARBA" id="ARBA00023163"/>
    </source>
</evidence>
<keyword evidence="8" id="KW-1185">Reference proteome</keyword>
<feature type="domain" description="TF-B3" evidence="6">
    <location>
        <begin position="42"/>
        <end position="132"/>
    </location>
</feature>